<dbReference type="InterPro" id="IPR029058">
    <property type="entry name" value="AB_hydrolase_fold"/>
</dbReference>
<evidence type="ECO:0000313" key="1">
    <source>
        <dbReference type="EMBL" id="MFC4557651.1"/>
    </source>
</evidence>
<accession>A0ABV9DG14</accession>
<dbReference type="EMBL" id="JBHSFU010000004">
    <property type="protein sequence ID" value="MFC4557651.1"/>
    <property type="molecule type" value="Genomic_DNA"/>
</dbReference>
<proteinExistence type="predicted"/>
<comment type="caution">
    <text evidence="1">The sequence shown here is derived from an EMBL/GenBank/DDBJ whole genome shotgun (WGS) entry which is preliminary data.</text>
</comment>
<reference evidence="2" key="1">
    <citation type="journal article" date="2019" name="Int. J. Syst. Evol. Microbiol.">
        <title>The Global Catalogue of Microorganisms (GCM) 10K type strain sequencing project: providing services to taxonomists for standard genome sequencing and annotation.</title>
        <authorList>
            <consortium name="The Broad Institute Genomics Platform"/>
            <consortium name="The Broad Institute Genome Sequencing Center for Infectious Disease"/>
            <person name="Wu L."/>
            <person name="Ma J."/>
        </authorList>
    </citation>
    <scope>NUCLEOTIDE SEQUENCE [LARGE SCALE GENOMIC DNA]</scope>
    <source>
        <strain evidence="2">CGMCC 4.7426</strain>
    </source>
</reference>
<gene>
    <name evidence="1" type="ORF">ACFO3D_05440</name>
</gene>
<dbReference type="SUPFAM" id="SSF53474">
    <property type="entry name" value="alpha/beta-Hydrolases"/>
    <property type="match status" value="1"/>
</dbReference>
<organism evidence="1 2">
    <name type="scientific">Virgibacillus kekensis</name>
    <dbReference type="NCBI Taxonomy" id="202261"/>
    <lineage>
        <taxon>Bacteria</taxon>
        <taxon>Bacillati</taxon>
        <taxon>Bacillota</taxon>
        <taxon>Bacilli</taxon>
        <taxon>Bacillales</taxon>
        <taxon>Bacillaceae</taxon>
        <taxon>Virgibacillus</taxon>
    </lineage>
</organism>
<evidence type="ECO:0000313" key="2">
    <source>
        <dbReference type="Proteomes" id="UP001595989"/>
    </source>
</evidence>
<dbReference type="RefSeq" id="WP_390293633.1">
    <property type="nucleotide sequence ID" value="NZ_JBHSFU010000004.1"/>
</dbReference>
<protein>
    <submittedName>
        <fullName evidence="1">Chemotaxis protein</fullName>
    </submittedName>
</protein>
<dbReference type="Proteomes" id="UP001595989">
    <property type="component" value="Unassembled WGS sequence"/>
</dbReference>
<sequence length="282" mass="32197">MTQKIAVMILHGAGTPERQFAEEMMERITKSFVKKTGASPTELVFEPVFWSSIFAGGQEELWENFQSDNLHFQRLRKFAVEFLADAVAYQPTDKDGQNYDQVHTLLAKSIRKLKERAGERAPLCVISHSLGSIVASNYFFDLQYRREKIGVETRLATSKTPIEQCETLTLFYTMGSPMALWSMRYIDFGSPIMVPSPELPVHYPDLKGEWLNFYDKDDVLSYPLKNINEAYNRAVTRDVSVNAGGMLTSWNPISHIKYDTDKEVISSIVNGLCRTWKTINND</sequence>
<name>A0ABV9DG14_9BACI</name>
<keyword evidence="2" id="KW-1185">Reference proteome</keyword>